<dbReference type="KEGG" id="mcm:MCAL160_0428"/>
<dbReference type="PROSITE" id="PS51257">
    <property type="entry name" value="PROKAR_LIPOPROTEIN"/>
    <property type="match status" value="1"/>
</dbReference>
<reference evidence="1" key="2">
    <citation type="journal article" date="2014" name="Genome Announc.">
        <title>Complete Genome Sequence of Mycoplasma californicum Strain HAZ160_1 from Bovine Mastitic Milk in Japan.</title>
        <authorList>
            <person name="Hata E."/>
            <person name="Murakami K."/>
        </authorList>
    </citation>
    <scope>NUCLEOTIDE SEQUENCE</scope>
    <source>
        <strain evidence="1">HAZ160_1</strain>
    </source>
</reference>
<evidence type="ECO:0008006" key="2">
    <source>
        <dbReference type="Google" id="ProtNLM"/>
    </source>
</evidence>
<sequence length="634" mass="75308">MLKKIAFLAPISIMTVITTLSCNHSVKLAKNEKIVYKTTQNNSIYEIFTFDQLKIINDFQPIFSKVNNQLLKSSDITFKNNDIYIKNKYRLSRITPNIRFPKKIKLELKKKNDFVYIEESNKSNLDTDQYQFLFKNYDYIFKTENIDWPGINNIFSRIAKSALNDDLNILIPNFIPPSWIRAKAWIKNNEQIEYWEKLILLELKRFDFGELNSIEKVKITPVSYIEKLEGKVLKNAPVIKIDFLDKDNKSLLPNEIRQQEWIIGNIDNLFLLPNNVQNRQKFQSLFKDYNSKSDFNHTLDIDDDQILFNEYINPYFGDITILKYRNKYTLNDNQYELYVNPQYNFNHATARSFAWFLKNQYSNFEISVPQWRKNIDAKYTLKNVKINNKYLNGTQSLIELDVEVTRINGTKKMYKWYSIDINAHYHTFAQYKTSADFDWNSNLVYGWNENIDKDIKIKPKEVVDPNVFYEKILPKLMSIQIYRLKNYLALFNNRPMDKYEAHLALKNSDFWEQFKTKLGIDIFKYLVGTSIQEKDWVDDFAIQIIGLDNQAGSILVRVDLLDKDKNSLLNTQNRTKILRIGGFNGYDFKLINEQIAKYNIEEINLEYLIKNRALKLKNPNNIVDFITWKDKYEN</sequence>
<name>A0AAT9F7Z7_9BACT</name>
<protein>
    <recommendedName>
        <fullName evidence="2">Lipoprotein</fullName>
    </recommendedName>
</protein>
<accession>A0AAT9F7Z7</accession>
<dbReference type="RefSeq" id="WP_041103029.1">
    <property type="nucleotide sequence ID" value="NZ_AP013353.1"/>
</dbReference>
<dbReference type="NCBIfam" id="NF045963">
    <property type="entry name" value="MAG3240_fam"/>
    <property type="match status" value="1"/>
</dbReference>
<reference evidence="1" key="4">
    <citation type="submission" date="2024-06" db="EMBL/GenBank/DDBJ databases">
        <authorList>
            <consortium name="Mycoplasma californicum genome sequencing consortium"/>
            <person name="Hata E."/>
            <person name="Tanaka K."/>
            <person name="Tamamura Y."/>
        </authorList>
    </citation>
    <scope>NUCLEOTIDE SEQUENCE</scope>
    <source>
        <strain evidence="1">HAZ160_1</strain>
    </source>
</reference>
<reference evidence="1" key="3">
    <citation type="journal article" date="2019" name="Vet. Microbiol.">
        <title>Mutations associated with change of susceptibility to lincosamides and/or macrolides in field and laboratory-derived Mycoplasma californicum strains in Japan, and development of a rapid detection method for these mutations.</title>
        <authorList>
            <person name="Hata E."/>
            <person name="Nagai K."/>
            <person name="Murakami K."/>
        </authorList>
    </citation>
    <scope>NUCLEOTIDE SEQUENCE</scope>
    <source>
        <strain evidence="1">HAZ160_1</strain>
    </source>
</reference>
<dbReference type="EMBL" id="AP013353">
    <property type="protein sequence ID" value="BAP01015.1"/>
    <property type="molecule type" value="Genomic_DNA"/>
</dbReference>
<proteinExistence type="predicted"/>
<evidence type="ECO:0000313" key="1">
    <source>
        <dbReference type="EMBL" id="BAP01015.1"/>
    </source>
</evidence>
<dbReference type="AlphaFoldDB" id="A0AAT9F7Z7"/>
<organism evidence="1">
    <name type="scientific">Mycoplasmopsis californica HAZ160_1</name>
    <dbReference type="NCBI Taxonomy" id="1397850"/>
    <lineage>
        <taxon>Bacteria</taxon>
        <taxon>Bacillati</taxon>
        <taxon>Mycoplasmatota</taxon>
        <taxon>Mycoplasmoidales</taxon>
        <taxon>Metamycoplasmataceae</taxon>
        <taxon>Mycoplasmopsis</taxon>
    </lineage>
</organism>
<gene>
    <name evidence="1" type="ORF">MCAL160_0428</name>
</gene>
<reference evidence="1" key="1">
    <citation type="journal article" date="2014" name="Appl. Environ. Microbiol.">
        <title>Molecular Epidemiology of Cases of Mycoplasma californicum Infection in Japan.</title>
        <authorList>
            <person name="Hata E."/>
            <person name="Suzuki K."/>
            <person name="Hanyu H."/>
            <person name="Itoh M."/>
            <person name="Higuchi H."/>
            <person name="Kobayashi H."/>
        </authorList>
    </citation>
    <scope>NUCLEOTIDE SEQUENCE</scope>
    <source>
        <strain evidence="1">HAZ160_1</strain>
    </source>
</reference>